<dbReference type="InterPro" id="IPR045621">
    <property type="entry name" value="BPD_transp_1_N"/>
</dbReference>
<dbReference type="Pfam" id="PF00528">
    <property type="entry name" value="BPD_transp_1"/>
    <property type="match status" value="1"/>
</dbReference>
<dbReference type="InterPro" id="IPR000515">
    <property type="entry name" value="MetI-like"/>
</dbReference>
<evidence type="ECO:0000256" key="1">
    <source>
        <dbReference type="ARBA" id="ARBA00004651"/>
    </source>
</evidence>
<evidence type="ECO:0000256" key="3">
    <source>
        <dbReference type="ARBA" id="ARBA00022475"/>
    </source>
</evidence>
<dbReference type="AlphaFoldDB" id="E0XY70"/>
<dbReference type="PANTHER" id="PTHR30465">
    <property type="entry name" value="INNER MEMBRANE ABC TRANSPORTER"/>
    <property type="match status" value="1"/>
</dbReference>
<evidence type="ECO:0000256" key="4">
    <source>
        <dbReference type="ARBA" id="ARBA00022692"/>
    </source>
</evidence>
<feature type="transmembrane region" description="Helical" evidence="7">
    <location>
        <begin position="200"/>
        <end position="219"/>
    </location>
</feature>
<feature type="transmembrane region" description="Helical" evidence="7">
    <location>
        <begin position="262"/>
        <end position="282"/>
    </location>
</feature>
<evidence type="ECO:0000313" key="9">
    <source>
        <dbReference type="EMBL" id="ADI19361.1"/>
    </source>
</evidence>
<feature type="transmembrane region" description="Helical" evidence="7">
    <location>
        <begin position="302"/>
        <end position="326"/>
    </location>
</feature>
<keyword evidence="2 7" id="KW-0813">Transport</keyword>
<dbReference type="InterPro" id="IPR035906">
    <property type="entry name" value="MetI-like_sf"/>
</dbReference>
<evidence type="ECO:0000256" key="7">
    <source>
        <dbReference type="RuleBase" id="RU363032"/>
    </source>
</evidence>
<keyword evidence="6 7" id="KW-0472">Membrane</keyword>
<name>E0XY70_9CHLR</name>
<comment type="similarity">
    <text evidence="7">Belongs to the binding-protein-dependent transport system permease family.</text>
</comment>
<feature type="transmembrane region" description="Helical" evidence="7">
    <location>
        <begin position="146"/>
        <end position="171"/>
    </location>
</feature>
<dbReference type="PANTHER" id="PTHR30465:SF43">
    <property type="entry name" value="OLIGOPEPTIDE ABC TRANSPORTER, PERMEASE PROTEIN"/>
    <property type="match status" value="1"/>
</dbReference>
<keyword evidence="4 7" id="KW-0812">Transmembrane</keyword>
<evidence type="ECO:0000256" key="5">
    <source>
        <dbReference type="ARBA" id="ARBA00022989"/>
    </source>
</evidence>
<organism evidence="9">
    <name type="scientific">uncultured Chloroflexi bacterium HF0500_03M05</name>
    <dbReference type="NCBI Taxonomy" id="710737"/>
    <lineage>
        <taxon>Bacteria</taxon>
        <taxon>Bacillati</taxon>
        <taxon>Chloroflexota</taxon>
        <taxon>environmental samples</taxon>
    </lineage>
</organism>
<evidence type="ECO:0000259" key="8">
    <source>
        <dbReference type="PROSITE" id="PS50928"/>
    </source>
</evidence>
<keyword evidence="5 7" id="KW-1133">Transmembrane helix</keyword>
<dbReference type="Pfam" id="PF19300">
    <property type="entry name" value="BPD_transp_1_N"/>
    <property type="match status" value="1"/>
</dbReference>
<dbReference type="Gene3D" id="1.10.3720.10">
    <property type="entry name" value="MetI-like"/>
    <property type="match status" value="1"/>
</dbReference>
<accession>E0XY70</accession>
<dbReference type="GO" id="GO:0005886">
    <property type="term" value="C:plasma membrane"/>
    <property type="evidence" value="ECO:0007669"/>
    <property type="project" value="UniProtKB-SubCell"/>
</dbReference>
<protein>
    <submittedName>
        <fullName evidence="9">ABC-type dipeptide/oligopeptide/nickel transport systems, permease components</fullName>
    </submittedName>
</protein>
<comment type="subcellular location">
    <subcellularLocation>
        <location evidence="1 7">Cell membrane</location>
        <topology evidence="1 7">Multi-pass membrane protein</topology>
    </subcellularLocation>
</comment>
<feature type="domain" description="ABC transmembrane type-1" evidence="8">
    <location>
        <begin position="107"/>
        <end position="323"/>
    </location>
</feature>
<dbReference type="GO" id="GO:0055085">
    <property type="term" value="P:transmembrane transport"/>
    <property type="evidence" value="ECO:0007669"/>
    <property type="project" value="InterPro"/>
</dbReference>
<sequence>MLIYLIRRLLLAVLTLLVMSVLSFWILQIPPGDAVTSFVKELQVRNLPLSVEREAQLRKSFGLDQPVYIQYSKWFMRIVRGDPGRQYMARAAQEWERPVLDIWGERIWATVALMGFTILFTWTLAIPIGIYSAVRKHSVGDYAFTFLGFTGLAVPDFLLGLVLLYAAFAYFDQSVGGLFSTDFVEASWSWARIWDLIKHLWIPAIVLGTSGTASLIRIMRNNLLDELGKPYVVTARAKGMSPWKLILKYPVRVACNPLISTIGYLLPYLVGGSVIVSMVLSLPTLGPVLLLAINKQDINVGMFIMMSLGVLTVIGTLISDILLLVIDPRIKFSAR</sequence>
<dbReference type="CDD" id="cd06261">
    <property type="entry name" value="TM_PBP2"/>
    <property type="match status" value="1"/>
</dbReference>
<evidence type="ECO:0000256" key="2">
    <source>
        <dbReference type="ARBA" id="ARBA00022448"/>
    </source>
</evidence>
<keyword evidence="3" id="KW-1003">Cell membrane</keyword>
<evidence type="ECO:0000256" key="6">
    <source>
        <dbReference type="ARBA" id="ARBA00023136"/>
    </source>
</evidence>
<proteinExistence type="inferred from homology"/>
<dbReference type="PROSITE" id="PS50928">
    <property type="entry name" value="ABC_TM1"/>
    <property type="match status" value="1"/>
</dbReference>
<feature type="transmembrane region" description="Helical" evidence="7">
    <location>
        <begin position="107"/>
        <end position="134"/>
    </location>
</feature>
<dbReference type="EMBL" id="GU474918">
    <property type="protein sequence ID" value="ADI19361.1"/>
    <property type="molecule type" value="Genomic_DNA"/>
</dbReference>
<dbReference type="SUPFAM" id="SSF161098">
    <property type="entry name" value="MetI-like"/>
    <property type="match status" value="1"/>
</dbReference>
<reference evidence="9" key="1">
    <citation type="journal article" date="2011" name="Environ. Microbiol.">
        <title>Time-series analyses of Monterey Bay coastal microbial picoplankton using a 'genome proxy' microarray.</title>
        <authorList>
            <person name="Rich V.I."/>
            <person name="Pham V.D."/>
            <person name="Eppley J."/>
            <person name="Shi Y."/>
            <person name="DeLong E.F."/>
        </authorList>
    </citation>
    <scope>NUCLEOTIDE SEQUENCE</scope>
</reference>